<dbReference type="EMBL" id="RWJN01000262">
    <property type="protein sequence ID" value="TCD63992.1"/>
    <property type="molecule type" value="Genomic_DNA"/>
</dbReference>
<dbReference type="Pfam" id="PF00651">
    <property type="entry name" value="BTB"/>
    <property type="match status" value="1"/>
</dbReference>
<feature type="domain" description="BTB" evidence="22">
    <location>
        <begin position="403"/>
        <end position="480"/>
    </location>
</feature>
<dbReference type="GO" id="GO:0090524">
    <property type="term" value="F:cytochrome-b5 reductase activity, acting on NADH"/>
    <property type="evidence" value="ECO:0007669"/>
    <property type="project" value="UniProtKB-EC"/>
</dbReference>
<feature type="binding site" evidence="19">
    <location>
        <position position="183"/>
    </location>
    <ligand>
        <name>FAD</name>
        <dbReference type="ChEBI" id="CHEBI:57692"/>
    </ligand>
</feature>
<organism evidence="24 25">
    <name type="scientific">Steccherinum ochraceum</name>
    <dbReference type="NCBI Taxonomy" id="92696"/>
    <lineage>
        <taxon>Eukaryota</taxon>
        <taxon>Fungi</taxon>
        <taxon>Dikarya</taxon>
        <taxon>Basidiomycota</taxon>
        <taxon>Agaricomycotina</taxon>
        <taxon>Agaricomycetes</taxon>
        <taxon>Polyporales</taxon>
        <taxon>Steccherinaceae</taxon>
        <taxon>Steccherinum</taxon>
    </lineage>
</organism>
<dbReference type="InterPro" id="IPR001709">
    <property type="entry name" value="Flavoprot_Pyr_Nucl_cyt_Rdtase"/>
</dbReference>
<comment type="pathway">
    <text evidence="3">Protein modification; peptidyl-diphthamide biosynthesis.</text>
</comment>
<dbReference type="PROSITE" id="PS50097">
    <property type="entry name" value="BTB"/>
    <property type="match status" value="1"/>
</dbReference>
<evidence type="ECO:0000256" key="12">
    <source>
        <dbReference type="ARBA" id="ARBA00023027"/>
    </source>
</evidence>
<evidence type="ECO:0000256" key="8">
    <source>
        <dbReference type="ARBA" id="ARBA00022787"/>
    </source>
</evidence>
<dbReference type="Gene3D" id="2.40.30.10">
    <property type="entry name" value="Translation factors"/>
    <property type="match status" value="1"/>
</dbReference>
<evidence type="ECO:0000313" key="24">
    <source>
        <dbReference type="EMBL" id="TCD63992.1"/>
    </source>
</evidence>
<feature type="binding site" evidence="19">
    <location>
        <position position="234"/>
    </location>
    <ligand>
        <name>FAD</name>
        <dbReference type="ChEBI" id="CHEBI:57692"/>
    </ligand>
</feature>
<evidence type="ECO:0000256" key="17">
    <source>
        <dbReference type="ARBA" id="ARBA00047682"/>
    </source>
</evidence>
<evidence type="ECO:0000313" key="25">
    <source>
        <dbReference type="Proteomes" id="UP000292702"/>
    </source>
</evidence>
<evidence type="ECO:0000259" key="22">
    <source>
        <dbReference type="PROSITE" id="PS50097"/>
    </source>
</evidence>
<comment type="subcellular location">
    <subcellularLocation>
        <location evidence="2">Mitochondrion outer membrane</location>
    </subcellularLocation>
</comment>
<feature type="binding site" evidence="19">
    <location>
        <position position="166"/>
    </location>
    <ligand>
        <name>FAD</name>
        <dbReference type="ChEBI" id="CHEBI:57692"/>
    </ligand>
</feature>
<dbReference type="CDD" id="cd06183">
    <property type="entry name" value="cyt_b5_reduct_like"/>
    <property type="match status" value="1"/>
</dbReference>
<feature type="chain" id="PRO_5020958156" description="NADH-cytochrome b5 reductase 1" evidence="21">
    <location>
        <begin position="30"/>
        <end position="691"/>
    </location>
</feature>
<feature type="transmembrane region" description="Helical" evidence="20">
    <location>
        <begin position="80"/>
        <end position="98"/>
    </location>
</feature>
<evidence type="ECO:0000256" key="11">
    <source>
        <dbReference type="ARBA" id="ARBA00023002"/>
    </source>
</evidence>
<keyword evidence="10 20" id="KW-1133">Transmembrane helix</keyword>
<protein>
    <recommendedName>
        <fullName evidence="15">NADH-cytochrome b5 reductase 1</fullName>
        <ecNumber evidence="5">1.6.2.2</ecNumber>
    </recommendedName>
    <alternativeName>
        <fullName evidence="16">Microsomal cytochrome b reductase</fullName>
    </alternativeName>
</protein>
<keyword evidence="21" id="KW-0732">Signal</keyword>
<evidence type="ECO:0000256" key="9">
    <source>
        <dbReference type="ARBA" id="ARBA00022827"/>
    </source>
</evidence>
<comment type="similarity">
    <text evidence="4">Belongs to the flavoprotein pyridine nucleotide cytochrome reductase family.</text>
</comment>
<proteinExistence type="inferred from homology"/>
<evidence type="ECO:0000256" key="10">
    <source>
        <dbReference type="ARBA" id="ARBA00022989"/>
    </source>
</evidence>
<gene>
    <name evidence="24" type="primary">CBR1</name>
    <name evidence="24" type="ORF">EIP91_004694</name>
</gene>
<keyword evidence="25" id="KW-1185">Reference proteome</keyword>
<evidence type="ECO:0000256" key="14">
    <source>
        <dbReference type="ARBA" id="ARBA00023136"/>
    </source>
</evidence>
<feature type="binding site" evidence="19">
    <location>
        <position position="193"/>
    </location>
    <ligand>
        <name>FAD</name>
        <dbReference type="ChEBI" id="CHEBI:57692"/>
    </ligand>
</feature>
<dbReference type="SMART" id="SM00225">
    <property type="entry name" value="BTB"/>
    <property type="match status" value="1"/>
</dbReference>
<keyword evidence="12" id="KW-0520">NAD</keyword>
<feature type="binding site" evidence="19">
    <location>
        <position position="192"/>
    </location>
    <ligand>
        <name>FAD</name>
        <dbReference type="ChEBI" id="CHEBI:57692"/>
    </ligand>
</feature>
<dbReference type="Gene3D" id="3.30.710.10">
    <property type="entry name" value="Potassium Channel Kv1.1, Chain A"/>
    <property type="match status" value="1"/>
</dbReference>
<evidence type="ECO:0000256" key="21">
    <source>
        <dbReference type="SAM" id="SignalP"/>
    </source>
</evidence>
<dbReference type="PROSITE" id="PS51384">
    <property type="entry name" value="FAD_FR"/>
    <property type="match status" value="1"/>
</dbReference>
<evidence type="ECO:0000256" key="2">
    <source>
        <dbReference type="ARBA" id="ARBA00004294"/>
    </source>
</evidence>
<dbReference type="Gene3D" id="3.40.50.80">
    <property type="entry name" value="Nucleotide-binding domain of ferredoxin-NADP reductase (FNR) module"/>
    <property type="match status" value="1"/>
</dbReference>
<evidence type="ECO:0000256" key="16">
    <source>
        <dbReference type="ARBA" id="ARBA00041901"/>
    </source>
</evidence>
<dbReference type="EC" id="1.6.2.2" evidence="5"/>
<dbReference type="InterPro" id="IPR000210">
    <property type="entry name" value="BTB/POZ_dom"/>
</dbReference>
<comment type="catalytic activity">
    <reaction evidence="18">
        <text>2 Fe(3+)-[Dph3] + NADH = 2 Fe(2+)-[Dph3] + NAD(+) + H(+)</text>
        <dbReference type="Rhea" id="RHEA:71231"/>
        <dbReference type="Rhea" id="RHEA-COMP:18002"/>
        <dbReference type="Rhea" id="RHEA-COMP:18003"/>
        <dbReference type="ChEBI" id="CHEBI:15378"/>
        <dbReference type="ChEBI" id="CHEBI:29033"/>
        <dbReference type="ChEBI" id="CHEBI:29034"/>
        <dbReference type="ChEBI" id="CHEBI:57540"/>
        <dbReference type="ChEBI" id="CHEBI:57945"/>
        <dbReference type="ChEBI" id="CHEBI:83228"/>
    </reaction>
    <physiologicalReaction direction="left-to-right" evidence="18">
        <dbReference type="Rhea" id="RHEA:71232"/>
    </physiologicalReaction>
</comment>
<dbReference type="Pfam" id="PF00970">
    <property type="entry name" value="FAD_binding_6"/>
    <property type="match status" value="1"/>
</dbReference>
<dbReference type="AlphaFoldDB" id="A0A4R0R931"/>
<dbReference type="PANTHER" id="PTHR19370:SF184">
    <property type="entry name" value="NADH-CYTOCHROME B5 REDUCTASE-LIKE"/>
    <property type="match status" value="1"/>
</dbReference>
<feature type="domain" description="FAD-binding FR-type" evidence="23">
    <location>
        <begin position="114"/>
        <end position="217"/>
    </location>
</feature>
<evidence type="ECO:0000256" key="3">
    <source>
        <dbReference type="ARBA" id="ARBA00005156"/>
    </source>
</evidence>
<dbReference type="InterPro" id="IPR001433">
    <property type="entry name" value="OxRdtase_FAD/NAD-bd"/>
</dbReference>
<keyword evidence="8" id="KW-1000">Mitochondrion outer membrane</keyword>
<dbReference type="InterPro" id="IPR039261">
    <property type="entry name" value="FNR_nucleotide-bd"/>
</dbReference>
<keyword evidence="9 19" id="KW-0274">FAD</keyword>
<dbReference type="InterPro" id="IPR011333">
    <property type="entry name" value="SKP1/BTB/POZ_sf"/>
</dbReference>
<feature type="signal peptide" evidence="21">
    <location>
        <begin position="1"/>
        <end position="29"/>
    </location>
</feature>
<name>A0A4R0R931_9APHY</name>
<dbReference type="InterPro" id="IPR017938">
    <property type="entry name" value="Riboflavin_synthase-like_b-brl"/>
</dbReference>
<evidence type="ECO:0000256" key="13">
    <source>
        <dbReference type="ARBA" id="ARBA00023128"/>
    </source>
</evidence>
<dbReference type="InterPro" id="IPR008333">
    <property type="entry name" value="Cbr1-like_FAD-bd_dom"/>
</dbReference>
<sequence length="691" mass="76766">MPSSFQLVFVSSFVLTFAALFFSWQFAQAKLREAGYEVSGLILIGLERKNQSSTHERFADSASQDTIVGTKAAGANMSSYAQLFALVLTVVTTGFIYWKFSSGSSKRKPVLDPQTWKEFPLKQKIVVSPNTAIYRFALPHPEDVLGLPIGQHISVSAEINGKDIMRSYTPTSSDDDVGHFDLLIKSYEQGNISKHVSLLKIGDTIRVKGPKGQFTYTPTLSRALGMIAGGTGITPMLQIIRAALKNPNDRTQLSLIYANVNFEDILLKKELDALAETHGGRFRVFYVLNNPPGPAGEWKGGVGFVSREQIEKWMPPTSEDVKILMCGPPPMMGAMKKHLAELKYPEPRTVSKLVDQAMSSQSTTTPRGALSKELPLDARLAASSAHDTEQPNKVHPEFADDTADIILASSDNIHFRVHSVILKVSSGWFRTLFTLPQSGGAEDDGGSESRPKEIIPMNEPASTLEVVLSMVCGKEIPVARLQSIDFIEELLQVAEKYDMPGAASIVRLSVSLSLVKTHPIRVYGIACRWGWTDVARTASAHTVHLDLLARQNVLELRHVSSVDLTRLMLLHRRRRDEFRAKLDSTEMFYANVVPGKCTGCNADISHYRWHALKYAWTVLLEEKPMVVAQKDLLEKPELLEVLDTKCPRCHKTLYNAESTLQNLRHILEELPTSVEFDDDFGFPAELTIDSE</sequence>
<evidence type="ECO:0000256" key="4">
    <source>
        <dbReference type="ARBA" id="ARBA00006105"/>
    </source>
</evidence>
<dbReference type="Pfam" id="PF00175">
    <property type="entry name" value="NAD_binding_1"/>
    <property type="match status" value="1"/>
</dbReference>
<reference evidence="24 25" key="1">
    <citation type="submission" date="2018-11" db="EMBL/GenBank/DDBJ databases">
        <title>Genome assembly of Steccherinum ochraceum LE-BIN_3174, the white-rot fungus of the Steccherinaceae family (The Residual Polyporoid clade, Polyporales, Basidiomycota).</title>
        <authorList>
            <person name="Fedorova T.V."/>
            <person name="Glazunova O.A."/>
            <person name="Landesman E.O."/>
            <person name="Moiseenko K.V."/>
            <person name="Psurtseva N.V."/>
            <person name="Savinova O.S."/>
            <person name="Shakhova N.V."/>
            <person name="Tyazhelova T.V."/>
            <person name="Vasina D.V."/>
        </authorList>
    </citation>
    <scope>NUCLEOTIDE SEQUENCE [LARGE SCALE GENOMIC DNA]</scope>
    <source>
        <strain evidence="24 25">LE-BIN_3174</strain>
    </source>
</reference>
<evidence type="ECO:0000256" key="7">
    <source>
        <dbReference type="ARBA" id="ARBA00022692"/>
    </source>
</evidence>
<keyword evidence="7 20" id="KW-0812">Transmembrane</keyword>
<dbReference type="PANTHER" id="PTHR19370">
    <property type="entry name" value="NADH-CYTOCHROME B5 REDUCTASE"/>
    <property type="match status" value="1"/>
</dbReference>
<comment type="caution">
    <text evidence="24">The sequence shown here is derived from an EMBL/GenBank/DDBJ whole genome shotgun (WGS) entry which is preliminary data.</text>
</comment>
<dbReference type="PRINTS" id="PR00406">
    <property type="entry name" value="CYTB5RDTASE"/>
</dbReference>
<feature type="binding site" evidence="19">
    <location>
        <position position="168"/>
    </location>
    <ligand>
        <name>FAD</name>
        <dbReference type="ChEBI" id="CHEBI:57692"/>
    </ligand>
</feature>
<dbReference type="SUPFAM" id="SSF52343">
    <property type="entry name" value="Ferredoxin reductase-like, C-terminal NADP-linked domain"/>
    <property type="match status" value="1"/>
</dbReference>
<dbReference type="CDD" id="cd18186">
    <property type="entry name" value="BTB_POZ_ZBTB_KLHL-like"/>
    <property type="match status" value="1"/>
</dbReference>
<keyword evidence="6 19" id="KW-0285">Flavoprotein</keyword>
<dbReference type="SUPFAM" id="SSF63380">
    <property type="entry name" value="Riboflavin synthase domain-like"/>
    <property type="match status" value="1"/>
</dbReference>
<evidence type="ECO:0000256" key="1">
    <source>
        <dbReference type="ARBA" id="ARBA00001974"/>
    </source>
</evidence>
<dbReference type="InterPro" id="IPR017927">
    <property type="entry name" value="FAD-bd_FR_type"/>
</dbReference>
<feature type="binding site" evidence="19">
    <location>
        <position position="185"/>
    </location>
    <ligand>
        <name>FAD</name>
        <dbReference type="ChEBI" id="CHEBI:57692"/>
    </ligand>
</feature>
<dbReference type="GO" id="GO:0005741">
    <property type="term" value="C:mitochondrial outer membrane"/>
    <property type="evidence" value="ECO:0007669"/>
    <property type="project" value="UniProtKB-SubCell"/>
</dbReference>
<accession>A0A4R0R931</accession>
<evidence type="ECO:0000256" key="18">
    <source>
        <dbReference type="ARBA" id="ARBA00049138"/>
    </source>
</evidence>
<comment type="cofactor">
    <cofactor evidence="1 19">
        <name>FAD</name>
        <dbReference type="ChEBI" id="CHEBI:57692"/>
    </cofactor>
</comment>
<dbReference type="Proteomes" id="UP000292702">
    <property type="component" value="Unassembled WGS sequence"/>
</dbReference>
<dbReference type="InterPro" id="IPR001834">
    <property type="entry name" value="CBR-like"/>
</dbReference>
<dbReference type="SUPFAM" id="SSF54695">
    <property type="entry name" value="POZ domain"/>
    <property type="match status" value="1"/>
</dbReference>
<evidence type="ECO:0000256" key="6">
    <source>
        <dbReference type="ARBA" id="ARBA00022630"/>
    </source>
</evidence>
<keyword evidence="11" id="KW-0560">Oxidoreductase</keyword>
<evidence type="ECO:0000256" key="19">
    <source>
        <dbReference type="PIRSR" id="PIRSR601834-1"/>
    </source>
</evidence>
<dbReference type="PRINTS" id="PR00371">
    <property type="entry name" value="FPNCR"/>
</dbReference>
<keyword evidence="14 20" id="KW-0472">Membrane</keyword>
<comment type="catalytic activity">
    <reaction evidence="17">
        <text>2 Fe(III)-[cytochrome b5] + NADH = 2 Fe(II)-[cytochrome b5] + NAD(+) + H(+)</text>
        <dbReference type="Rhea" id="RHEA:46680"/>
        <dbReference type="Rhea" id="RHEA-COMP:10438"/>
        <dbReference type="Rhea" id="RHEA-COMP:10439"/>
        <dbReference type="ChEBI" id="CHEBI:15378"/>
        <dbReference type="ChEBI" id="CHEBI:29033"/>
        <dbReference type="ChEBI" id="CHEBI:29034"/>
        <dbReference type="ChEBI" id="CHEBI:57540"/>
        <dbReference type="ChEBI" id="CHEBI:57945"/>
        <dbReference type="EC" id="1.6.2.2"/>
    </reaction>
</comment>
<dbReference type="OrthoDB" id="432685at2759"/>
<dbReference type="STRING" id="92696.A0A4R0R931"/>
<evidence type="ECO:0000256" key="20">
    <source>
        <dbReference type="SAM" id="Phobius"/>
    </source>
</evidence>
<dbReference type="FunFam" id="3.40.50.80:FF:000019">
    <property type="entry name" value="NADH-cytochrome b5 reductase"/>
    <property type="match status" value="1"/>
</dbReference>
<keyword evidence="13" id="KW-0496">Mitochondrion</keyword>
<evidence type="ECO:0000256" key="5">
    <source>
        <dbReference type="ARBA" id="ARBA00012011"/>
    </source>
</evidence>
<dbReference type="FunFam" id="2.40.30.10:FF:000032">
    <property type="entry name" value="NADH-cytochrome b5 reductase"/>
    <property type="match status" value="1"/>
</dbReference>
<evidence type="ECO:0000256" key="15">
    <source>
        <dbReference type="ARBA" id="ARBA00039438"/>
    </source>
</evidence>
<evidence type="ECO:0000259" key="23">
    <source>
        <dbReference type="PROSITE" id="PS51384"/>
    </source>
</evidence>